<organism evidence="2 3">
    <name type="scientific">Trametes pubescens</name>
    <name type="common">White-rot fungus</name>
    <dbReference type="NCBI Taxonomy" id="154538"/>
    <lineage>
        <taxon>Eukaryota</taxon>
        <taxon>Fungi</taxon>
        <taxon>Dikarya</taxon>
        <taxon>Basidiomycota</taxon>
        <taxon>Agaricomycotina</taxon>
        <taxon>Agaricomycetes</taxon>
        <taxon>Polyporales</taxon>
        <taxon>Polyporaceae</taxon>
        <taxon>Trametes</taxon>
    </lineage>
</organism>
<feature type="compositionally biased region" description="Basic residues" evidence="1">
    <location>
        <begin position="478"/>
        <end position="487"/>
    </location>
</feature>
<feature type="compositionally biased region" description="Polar residues" evidence="1">
    <location>
        <begin position="398"/>
        <end position="409"/>
    </location>
</feature>
<comment type="caution">
    <text evidence="2">The sequence shown here is derived from an EMBL/GenBank/DDBJ whole genome shotgun (WGS) entry which is preliminary data.</text>
</comment>
<feature type="compositionally biased region" description="Basic and acidic residues" evidence="1">
    <location>
        <begin position="509"/>
        <end position="521"/>
    </location>
</feature>
<evidence type="ECO:0000313" key="2">
    <source>
        <dbReference type="EMBL" id="OJT07018.1"/>
    </source>
</evidence>
<dbReference type="GO" id="GO:1901673">
    <property type="term" value="P:regulation of mitotic spindle assembly"/>
    <property type="evidence" value="ECO:0007669"/>
    <property type="project" value="TreeGrafter"/>
</dbReference>
<keyword evidence="3" id="KW-1185">Reference proteome</keyword>
<dbReference type="STRING" id="154538.A0A1M2VHG7"/>
<feature type="compositionally biased region" description="Low complexity" evidence="1">
    <location>
        <begin position="58"/>
        <end position="75"/>
    </location>
</feature>
<feature type="compositionally biased region" description="Acidic residues" evidence="1">
    <location>
        <begin position="697"/>
        <end position="706"/>
    </location>
</feature>
<feature type="region of interest" description="Disordered" evidence="1">
    <location>
        <begin position="631"/>
        <end position="745"/>
    </location>
</feature>
<dbReference type="AlphaFoldDB" id="A0A1M2VHG7"/>
<name>A0A1M2VHG7_TRAPU</name>
<feature type="compositionally biased region" description="Polar residues" evidence="1">
    <location>
        <begin position="156"/>
        <end position="175"/>
    </location>
</feature>
<evidence type="ECO:0000256" key="1">
    <source>
        <dbReference type="SAM" id="MobiDB-lite"/>
    </source>
</evidence>
<feature type="region of interest" description="Disordered" evidence="1">
    <location>
        <begin position="23"/>
        <end position="208"/>
    </location>
</feature>
<proteinExistence type="predicted"/>
<feature type="region of interest" description="Disordered" evidence="1">
    <location>
        <begin position="397"/>
        <end position="614"/>
    </location>
</feature>
<reference evidence="2 3" key="1">
    <citation type="submission" date="2016-10" db="EMBL/GenBank/DDBJ databases">
        <title>Genome sequence of the basidiomycete white-rot fungus Trametes pubescens.</title>
        <authorList>
            <person name="Makela M.R."/>
            <person name="Granchi Z."/>
            <person name="Peng M."/>
            <person name="De Vries R.P."/>
            <person name="Grigoriev I."/>
            <person name="Riley R."/>
            <person name="Hilden K."/>
        </authorList>
    </citation>
    <scope>NUCLEOTIDE SEQUENCE [LARGE SCALE GENOMIC DNA]</scope>
    <source>
        <strain evidence="2 3">FBCC735</strain>
    </source>
</reference>
<sequence length="1087" mass="121409">SKFLSMSRHEDEDLATVREDFEMEESDDEQYFSAQDTPSPLAFATIASPRPPTHTRPSADSTFSSPASSTTSFHSYEASSSGLTNVISSVELRPTPTPVPTYSNIPESSPAPPYSSHPLGGFTPPSSLPRMPRSDAGPSLQATQTPMLSPLPQPFQDRNSLGLNVVSRANDSPSSDTEDNEATPRGTYLDGFRRRRRPNDGVGNDTDSDLRSVRRYVEVNESITLREQATRLHATVLALQGELITKNQDLLAAQSNVNDLQADLSDLRLKFEQVLTGRSQERERMTLLEKQIHDEQHNLAATLEAQRRTFHDAERRIEEERTKWEAELERRKTELDERTSRQEASLNTRSAEYNEHMKKLEQESALLAKERDLVEKTRNEIEAERLKMFARLREKDLSQQLSVSTTPRSKSSDPVPGPSLALSSSPAPPPAPPIGPVHAPAHAPSLSPSSSPAPLSPALGPIHAHTHAHPAHAPTHPAHAHPAHAHPAHAPASDVPSKTHYPLQSESVAARRIESRRDEFSPPRQPSSNPSNALSGSGRYGSQKVITSSSRHPRLSGSLSGTMHSVVAYDSDNELDDPTGYAGRSNSGGQRRRDSSIYSESMLVDHASSMPGSFLAPSELREARRHVVFRWEPPNVQKSAEATSSWLDRAPYRMDPDADASDNDGSVANFAHAIPRPPRNDDEDEEEVSSILHASDADDSMDDDDPAPPPRLRKGKHVHVNSGGSRPPPRAHSASSIIHDDDADVPMHDDEATPLARMYKAGNAHVSVDGGKPRKRKNLPEKIDVNVPTPTQRLQYMAILRELFRTEYNLTSDMDWYRFIPATKDEMDEYEREQGLGPCSVTHAYIDPGWRTCRWNKTIFGFVLQDFISQCTSRGMSTDDEGYLYALIVDKCDRGFQTWRRMRPKPGEDTPKNIERNAREYTEGLEKARTQANRRNKHRRRITITDRCAQQNTPGPLQGKLRTAVATYLQVGGDACMSSEDDCIDRLGTRVRRKKILSWRRKEVDYAMLATDSMRSRPGVFSNRGAVPTMSIQGFKTSDRSPPRGLPISFYDPQWYDALSEYQKEVLGTIPGGRYDWIFETFRRSRR</sequence>
<feature type="compositionally biased region" description="Polar residues" evidence="1">
    <location>
        <begin position="636"/>
        <end position="646"/>
    </location>
</feature>
<dbReference type="GO" id="GO:0006406">
    <property type="term" value="P:mRNA export from nucleus"/>
    <property type="evidence" value="ECO:0007669"/>
    <property type="project" value="TreeGrafter"/>
</dbReference>
<dbReference type="PANTHER" id="PTHR18898:SF2">
    <property type="entry name" value="NUCLEOPROTEIN TPR"/>
    <property type="match status" value="1"/>
</dbReference>
<dbReference type="EMBL" id="MNAD01001227">
    <property type="protein sequence ID" value="OJT07018.1"/>
    <property type="molecule type" value="Genomic_DNA"/>
</dbReference>
<feature type="compositionally biased region" description="Basic and acidic residues" evidence="1">
    <location>
        <begin position="331"/>
        <end position="341"/>
    </location>
</feature>
<feature type="compositionally biased region" description="Polar residues" evidence="1">
    <location>
        <begin position="77"/>
        <end position="88"/>
    </location>
</feature>
<feature type="compositionally biased region" description="Low complexity" evidence="1">
    <location>
        <begin position="436"/>
        <end position="459"/>
    </location>
</feature>
<dbReference type="GO" id="GO:0005643">
    <property type="term" value="C:nuclear pore"/>
    <property type="evidence" value="ECO:0007669"/>
    <property type="project" value="TreeGrafter"/>
</dbReference>
<feature type="non-terminal residue" evidence="2">
    <location>
        <position position="1"/>
    </location>
</feature>
<accession>A0A1M2VHG7</accession>
<dbReference type="GO" id="GO:0017056">
    <property type="term" value="F:structural constituent of nuclear pore"/>
    <property type="evidence" value="ECO:0007669"/>
    <property type="project" value="TreeGrafter"/>
</dbReference>
<dbReference type="Proteomes" id="UP000184267">
    <property type="component" value="Unassembled WGS sequence"/>
</dbReference>
<dbReference type="PANTHER" id="PTHR18898">
    <property type="entry name" value="NUCLEOPROTEIN TPR-RELATED"/>
    <property type="match status" value="1"/>
</dbReference>
<dbReference type="OrthoDB" id="2757064at2759"/>
<feature type="region of interest" description="Disordered" evidence="1">
    <location>
        <begin position="331"/>
        <end position="350"/>
    </location>
</feature>
<evidence type="ECO:0000313" key="3">
    <source>
        <dbReference type="Proteomes" id="UP000184267"/>
    </source>
</evidence>
<gene>
    <name evidence="2" type="ORF">TRAPUB_2130</name>
</gene>
<feature type="compositionally biased region" description="Pro residues" evidence="1">
    <location>
        <begin position="426"/>
        <end position="435"/>
    </location>
</feature>
<protein>
    <submittedName>
        <fullName evidence="2">Uncharacterized protein</fullName>
    </submittedName>
</protein>